<gene>
    <name evidence="15" type="ORF">WG66_6332</name>
</gene>
<accession>A0A0W0FXR8</accession>
<evidence type="ECO:0000256" key="10">
    <source>
        <dbReference type="PIRSR" id="PIRSR637770-1"/>
    </source>
</evidence>
<proteinExistence type="inferred from homology"/>
<dbReference type="InterPro" id="IPR011009">
    <property type="entry name" value="Kinase-like_dom_sf"/>
</dbReference>
<evidence type="ECO:0000256" key="1">
    <source>
        <dbReference type="ARBA" id="ARBA00006485"/>
    </source>
</evidence>
<dbReference type="InterPro" id="IPR015943">
    <property type="entry name" value="WD40/YVTN_repeat-like_dom_sf"/>
</dbReference>
<dbReference type="InterPro" id="IPR017441">
    <property type="entry name" value="Protein_kinase_ATP_BS"/>
</dbReference>
<dbReference type="Pfam" id="PF17034">
    <property type="entry name" value="zinc_ribbon_16"/>
    <property type="match status" value="1"/>
</dbReference>
<dbReference type="FunFam" id="3.30.200.20:FF:000498">
    <property type="entry name" value="Serine/threonine-protein kinase KIN28"/>
    <property type="match status" value="1"/>
</dbReference>
<dbReference type="GO" id="GO:0070985">
    <property type="term" value="C:transcription factor TFIIK complex"/>
    <property type="evidence" value="ECO:0007669"/>
    <property type="project" value="InterPro"/>
</dbReference>
<feature type="binding site" evidence="11">
    <location>
        <begin position="21"/>
        <end position="29"/>
    </location>
    <ligand>
        <name>ATP</name>
        <dbReference type="ChEBI" id="CHEBI:30616"/>
    </ligand>
</feature>
<dbReference type="SMART" id="SM00220">
    <property type="entry name" value="S_TKc"/>
    <property type="match status" value="1"/>
</dbReference>
<dbReference type="Pfam" id="PF00069">
    <property type="entry name" value="Pkinase"/>
    <property type="match status" value="1"/>
</dbReference>
<dbReference type="SUPFAM" id="SSF56112">
    <property type="entry name" value="Protein kinase-like (PK-like)"/>
    <property type="match status" value="1"/>
</dbReference>
<dbReference type="PANTHER" id="PTHR16453">
    <property type="entry name" value="WD40 DOMAIN-CONTAINING PROTEIN MIO FAMILY MEMBER"/>
    <property type="match status" value="1"/>
</dbReference>
<dbReference type="Gene3D" id="2.130.10.10">
    <property type="entry name" value="YVTN repeat-like/Quinoprotein amine dehydrogenase"/>
    <property type="match status" value="2"/>
</dbReference>
<evidence type="ECO:0000313" key="15">
    <source>
        <dbReference type="EMBL" id="KTB41073.1"/>
    </source>
</evidence>
<evidence type="ECO:0000256" key="7">
    <source>
        <dbReference type="ARBA" id="ARBA00022741"/>
    </source>
</evidence>
<feature type="region of interest" description="Disordered" evidence="13">
    <location>
        <begin position="1200"/>
        <end position="1236"/>
    </location>
</feature>
<keyword evidence="6" id="KW-0808">Transferase</keyword>
<keyword evidence="5" id="KW-0597">Phosphoprotein</keyword>
<dbReference type="GO" id="GO:0005737">
    <property type="term" value="C:cytoplasm"/>
    <property type="evidence" value="ECO:0007669"/>
    <property type="project" value="TreeGrafter"/>
</dbReference>
<dbReference type="Pfam" id="PF21720">
    <property type="entry name" value="MIOS_WD40"/>
    <property type="match status" value="2"/>
</dbReference>
<evidence type="ECO:0000256" key="9">
    <source>
        <dbReference type="ARBA" id="ARBA00022840"/>
    </source>
</evidence>
<dbReference type="FunFam" id="1.10.510.10:FF:000097">
    <property type="entry name" value="Putative cyclin-dependent kinase 7"/>
    <property type="match status" value="1"/>
</dbReference>
<keyword evidence="8" id="KW-0418">Kinase</keyword>
<feature type="active site" description="Proton acceptor" evidence="10">
    <location>
        <position position="137"/>
    </location>
</feature>
<dbReference type="EMBL" id="LATX01001515">
    <property type="protein sequence ID" value="KTB41073.1"/>
    <property type="molecule type" value="Genomic_DNA"/>
</dbReference>
<dbReference type="Gene3D" id="1.10.510.10">
    <property type="entry name" value="Transferase(Phosphotransferase) domain 1"/>
    <property type="match status" value="1"/>
</dbReference>
<dbReference type="InterPro" id="IPR008271">
    <property type="entry name" value="Ser/Thr_kinase_AS"/>
</dbReference>
<dbReference type="InterPro" id="IPR037770">
    <property type="entry name" value="CDK7"/>
</dbReference>
<feature type="compositionally biased region" description="Basic and acidic residues" evidence="13">
    <location>
        <begin position="780"/>
        <end position="808"/>
    </location>
</feature>
<sequence length="1709" mass="189202">MDAVERENADRQKRWAKEQKVGEGTYAVVYRGREVATGRKVAIKKIKVGQFKDGLDMSAIREVKYLRELKHQNVIELLDVFSSKTNLNLVLEFLDSDLEMIIKDRSLVFLPADIKSWMAMTFRGLEFCHRNFVLHRDLKPNNLLIAANGELKIADFGLARDFADPGYKMTCQVITRWYRPPELLFGSRYYSSAVDIWSVGCIFAELMLRTPYLAGESDMDQLKTIFRALGTPTEQDWPGHTKLPDYVPVGQFPKTPLRDLFTAASADAINLLTKCLTYEPRKRITCKEALNHPYFFAMPYPSHPSKLPKCSKQLSARPLEEVDGNVDPASAGPGVKAAPPKGRLKRKLTSPNDSDSSKVRSIARRLDFTKQQLQRAESPAFNRRIHRRMVPQPPNTTEKRLVWHPRHLNRFIVGGGSQITLYECTTSQPEIRHVTSQNDLQFMKARFSNLCFAWSPDPLFDDMLAIGHNTGRVDLIRLEASRYTGADNVLSTGPVVALPVKNHRSCNTLAFCGKDPNYLAVGLDKVRGDASLVIWDVSSAMPLLSFGGANSSLTHSTATSNAMNFLNQQQMRSRPTPHIPRADQLLGPRADSRMLQVHATTEHVSSLAFLPDSTHLLLAGISNRWLRLFDLRTPMQPPNTPGAGSNVASKVHGVATDPFDQHRIASWGEGVVSVWDTRKFTVPLLTFTERDGAADGGFFVPSLLSTSASTSSLSGLPSRKGSGLISVSTPERATPNYTAVEFSANRRGQLATLAKDASFVRIWDILEAAMPSALASFSHSEPHSVGEPASDKNGVRGRLVREREKSIGRDASISSISGGRKQTHSLSKRSWPNFPSWGATGRVPSLDGDQAPAMTSLVLCDTRKTHPLIPLSASQHPPTSPRSLTSFALVPSISLYDRQQSTTFTKIVIITSTGELALQTLHDSPNAESVWSAKGHIGGIGYPFRGGNTNESVSDTRSAILTDTWVSLSKSKSKSKSKSQAEVEEDERIIRGRPLGTAVQHRFNDHEVSNQPPFQNRSLHAKVDHFNEASDTQRPSVVERGRRQVKNVRTRSNIAIASVSRDPIHLDDDICTIMKRRAERGYGFENVLHNAALVREFSCSSSFSESKSLKNLWKWLYHVQSHLNSPTGHIQGYDFTYLGVWAIWNGSGQDGHISYDSLLHTDTRPEVNKEAASADATPVHRNNTELPLLLDGSILGEPLGKKSGKHSKSKKRHQSQPRTTSSSGREKERGSSPANGVDEVWQEVLKELVARFSLVDIEGAMASVRVSTSKTLQRQACLGLLGWGSEALVGFDPQSVRRVGAGEAAKGELSRVACWLVFLGKWERAVDVLLSSSDEIHHMMSATITVLAPLMLTTDSGLSNDANALPSHLRTHYTRLSSRLQDPYLWALLSYLTTGDVRAILDIKSDGGTKKTITVDDCKTNIAFRERLTLAFVFLDDKSLTIYLRSCVEKALRDEGDDTSNSLDVLAVTGLATQEGRELLSRWTDQTADVQSAAILGWMGLARSLDTNSGNRTTLKGKPARAQREDKRRVERWVETYRDLLDSWQMFRERVEFDIERGAIGQGAMSGDNKLGGKTGWPAMPKQIIIRCNYCNKPITPLPQARSDTASIISHKIGKPTVCPHCSRALPRCSVCLMTLSIIQDSARDAELMRRTQQRDTIDEAIVICQTCRHGGHASHIIGWFFGESAEDGDGGHDVCPVADCDCRCANQF</sequence>
<evidence type="ECO:0000313" key="16">
    <source>
        <dbReference type="Proteomes" id="UP000054988"/>
    </source>
</evidence>
<dbReference type="GO" id="GO:0005524">
    <property type="term" value="F:ATP binding"/>
    <property type="evidence" value="ECO:0007669"/>
    <property type="project" value="UniProtKB-UniRule"/>
</dbReference>
<dbReference type="InterPro" id="IPR000719">
    <property type="entry name" value="Prot_kinase_dom"/>
</dbReference>
<evidence type="ECO:0000256" key="5">
    <source>
        <dbReference type="ARBA" id="ARBA00022553"/>
    </source>
</evidence>
<dbReference type="GO" id="GO:0032968">
    <property type="term" value="P:positive regulation of transcription elongation by RNA polymerase II"/>
    <property type="evidence" value="ECO:0007669"/>
    <property type="project" value="UniProtKB-ARBA"/>
</dbReference>
<dbReference type="EC" id="2.7.11.23" evidence="3"/>
<dbReference type="Gene3D" id="3.30.200.20">
    <property type="entry name" value="Phosphorylase Kinase, domain 1"/>
    <property type="match status" value="1"/>
</dbReference>
<feature type="region of interest" description="Disordered" evidence="13">
    <location>
        <begin position="322"/>
        <end position="359"/>
    </location>
</feature>
<keyword evidence="9 11" id="KW-0067">ATP-binding</keyword>
<evidence type="ECO:0000256" key="2">
    <source>
        <dbReference type="ARBA" id="ARBA00009713"/>
    </source>
</evidence>
<evidence type="ECO:0000256" key="3">
    <source>
        <dbReference type="ARBA" id="ARBA00012409"/>
    </source>
</evidence>
<comment type="similarity">
    <text evidence="2">Belongs to the WD repeat mio family.</text>
</comment>
<evidence type="ECO:0000256" key="8">
    <source>
        <dbReference type="ARBA" id="ARBA00022777"/>
    </source>
</evidence>
<dbReference type="InterPro" id="IPR031488">
    <property type="entry name" value="Zn_ribbon_mio"/>
</dbReference>
<feature type="binding site" evidence="11">
    <location>
        <position position="44"/>
    </location>
    <ligand>
        <name>ATP</name>
        <dbReference type="ChEBI" id="CHEBI:30616"/>
    </ligand>
</feature>
<dbReference type="Proteomes" id="UP000054988">
    <property type="component" value="Unassembled WGS sequence"/>
</dbReference>
<dbReference type="PROSITE" id="PS50011">
    <property type="entry name" value="PROTEIN_KINASE_DOM"/>
    <property type="match status" value="1"/>
</dbReference>
<dbReference type="PANTHER" id="PTHR16453:SF9">
    <property type="entry name" value="GATOR COMPLEX PROTEIN MIOS"/>
    <property type="match status" value="1"/>
</dbReference>
<feature type="region of interest" description="Disordered" evidence="13">
    <location>
        <begin position="778"/>
        <end position="833"/>
    </location>
</feature>
<evidence type="ECO:0000256" key="13">
    <source>
        <dbReference type="SAM" id="MobiDB-lite"/>
    </source>
</evidence>
<name>A0A0W0FXR8_MONRR</name>
<protein>
    <recommendedName>
        <fullName evidence="3">[RNA-polymerase]-subunit kinase</fullName>
        <ecNumber evidence="3">2.7.11.23</ecNumber>
    </recommendedName>
</protein>
<evidence type="ECO:0000256" key="6">
    <source>
        <dbReference type="ARBA" id="ARBA00022679"/>
    </source>
</evidence>
<dbReference type="InterPro" id="IPR037593">
    <property type="entry name" value="MIOS/Sea4"/>
</dbReference>
<dbReference type="PROSITE" id="PS00107">
    <property type="entry name" value="PROTEIN_KINASE_ATP"/>
    <property type="match status" value="1"/>
</dbReference>
<comment type="caution">
    <text evidence="15">The sequence shown here is derived from an EMBL/GenBank/DDBJ whole genome shotgun (WGS) entry which is preliminary data.</text>
</comment>
<feature type="domain" description="Protein kinase" evidence="14">
    <location>
        <begin position="15"/>
        <end position="295"/>
    </location>
</feature>
<dbReference type="SUPFAM" id="SSF50978">
    <property type="entry name" value="WD40 repeat-like"/>
    <property type="match status" value="1"/>
</dbReference>
<feature type="binding site" evidence="12">
    <location>
        <position position="45"/>
    </location>
    <ligand>
        <name>ATP</name>
        <dbReference type="ChEBI" id="CHEBI:30616"/>
    </ligand>
</feature>
<dbReference type="eggNOG" id="KOG1008">
    <property type="taxonomic scope" value="Eukaryota"/>
</dbReference>
<evidence type="ECO:0000259" key="14">
    <source>
        <dbReference type="PROSITE" id="PS50011"/>
    </source>
</evidence>
<evidence type="ECO:0000256" key="12">
    <source>
        <dbReference type="PROSITE-ProRule" id="PRU10141"/>
    </source>
</evidence>
<evidence type="ECO:0000256" key="11">
    <source>
        <dbReference type="PIRSR" id="PIRSR637770-2"/>
    </source>
</evidence>
<comment type="similarity">
    <text evidence="1">Belongs to the protein kinase superfamily. CMGC Ser/Thr protein kinase family. CDC2/CDKX subfamily.</text>
</comment>
<dbReference type="CDD" id="cd16691">
    <property type="entry name" value="mRING-H2-C3H3C2_Mio"/>
    <property type="match status" value="1"/>
</dbReference>
<reference evidence="15 16" key="1">
    <citation type="submission" date="2015-12" db="EMBL/GenBank/DDBJ databases">
        <title>Draft genome sequence of Moniliophthora roreri, the causal agent of frosty pod rot of cacao.</title>
        <authorList>
            <person name="Aime M.C."/>
            <person name="Diaz-Valderrama J.R."/>
            <person name="Kijpornyongpan T."/>
            <person name="Phillips-Mora W."/>
        </authorList>
    </citation>
    <scope>NUCLEOTIDE SEQUENCE [LARGE SCALE GENOMIC DNA]</scope>
    <source>
        <strain evidence="15 16">MCA 2952</strain>
    </source>
</reference>
<dbReference type="GO" id="GO:0008353">
    <property type="term" value="F:RNA polymerase II CTD heptapeptide repeat kinase activity"/>
    <property type="evidence" value="ECO:0007669"/>
    <property type="project" value="UniProtKB-EC"/>
</dbReference>
<dbReference type="GO" id="GO:1904263">
    <property type="term" value="P:positive regulation of TORC1 signaling"/>
    <property type="evidence" value="ECO:0007669"/>
    <property type="project" value="TreeGrafter"/>
</dbReference>
<keyword evidence="4" id="KW-0723">Serine/threonine-protein kinase</keyword>
<keyword evidence="7 11" id="KW-0547">Nucleotide-binding</keyword>
<feature type="compositionally biased region" description="Basic residues" evidence="13">
    <location>
        <begin position="1202"/>
        <end position="1215"/>
    </location>
</feature>
<dbReference type="InterPro" id="IPR036322">
    <property type="entry name" value="WD40_repeat_dom_sf"/>
</dbReference>
<organism evidence="15 16">
    <name type="scientific">Moniliophthora roreri</name>
    <name type="common">Frosty pod rot fungus</name>
    <name type="synonym">Monilia roreri</name>
    <dbReference type="NCBI Taxonomy" id="221103"/>
    <lineage>
        <taxon>Eukaryota</taxon>
        <taxon>Fungi</taxon>
        <taxon>Dikarya</taxon>
        <taxon>Basidiomycota</taxon>
        <taxon>Agaricomycotina</taxon>
        <taxon>Agaricomycetes</taxon>
        <taxon>Agaricomycetidae</taxon>
        <taxon>Agaricales</taxon>
        <taxon>Marasmiineae</taxon>
        <taxon>Marasmiaceae</taxon>
        <taxon>Moniliophthora</taxon>
    </lineage>
</organism>
<dbReference type="PROSITE" id="PS00108">
    <property type="entry name" value="PROTEIN_KINASE_ST"/>
    <property type="match status" value="1"/>
</dbReference>
<dbReference type="CDD" id="cd07841">
    <property type="entry name" value="STKc_CDK7"/>
    <property type="match status" value="1"/>
</dbReference>
<evidence type="ECO:0000256" key="4">
    <source>
        <dbReference type="ARBA" id="ARBA00022527"/>
    </source>
</evidence>